<keyword evidence="1" id="KW-0808">Transferase</keyword>
<accession>A0ABS3DW39</accession>
<dbReference type="EMBL" id="JAEKJY010000002">
    <property type="protein sequence ID" value="MBN8235464.1"/>
    <property type="molecule type" value="Genomic_DNA"/>
</dbReference>
<dbReference type="PANTHER" id="PTHR37171:SF1">
    <property type="entry name" value="SERINE_THREONINE-PROTEIN KINASE YRZF-RELATED"/>
    <property type="match status" value="1"/>
</dbReference>
<dbReference type="SUPFAM" id="SSF56112">
    <property type="entry name" value="Protein kinase-like (PK-like)"/>
    <property type="match status" value="1"/>
</dbReference>
<sequence length="197" mass="22832">MNVQTLVKEVVFHDSQIINIPPSFELIGKGRSASVFRIRETGIAVKVFYPGYEKLAEVEAGVYEKLDNHEFFPAFYGKGDDFIVMEYVEGVTFYDCLVKGIPITEDMINRVDAALAFACQIGLNPSDTHLKNIMLTPDGQVKVIDVVRFTQDFECPQWQDLKKAYRTLYRRKFAPKKYPVFFIEFIIRLYRRKLLPI</sequence>
<keyword evidence="2" id="KW-1185">Reference proteome</keyword>
<evidence type="ECO:0000313" key="1">
    <source>
        <dbReference type="EMBL" id="MBN8235464.1"/>
    </source>
</evidence>
<dbReference type="Proteomes" id="UP000663970">
    <property type="component" value="Unassembled WGS sequence"/>
</dbReference>
<reference evidence="1 2" key="1">
    <citation type="submission" date="2020-12" db="EMBL/GenBank/DDBJ databases">
        <title>Oil enriched cultivation method for isolating marine PHA-producing bacteria.</title>
        <authorList>
            <person name="Zheng W."/>
            <person name="Yu S."/>
            <person name="Huang Y."/>
        </authorList>
    </citation>
    <scope>NUCLEOTIDE SEQUENCE [LARGE SCALE GENOMIC DNA]</scope>
    <source>
        <strain evidence="1 2">SY-2-6</strain>
    </source>
</reference>
<dbReference type="InterPro" id="IPR052396">
    <property type="entry name" value="Meiotic_Drive_Suppr_Kinase"/>
</dbReference>
<gene>
    <name evidence="1" type="ORF">JF544_09385</name>
</gene>
<name>A0ABS3DW39_9BACI</name>
<proteinExistence type="predicted"/>
<dbReference type="GO" id="GO:0004674">
    <property type="term" value="F:protein serine/threonine kinase activity"/>
    <property type="evidence" value="ECO:0007669"/>
    <property type="project" value="UniProtKB-KW"/>
</dbReference>
<keyword evidence="1" id="KW-0418">Kinase</keyword>
<organism evidence="1 2">
    <name type="scientific">Halobacillus kuroshimensis</name>
    <dbReference type="NCBI Taxonomy" id="302481"/>
    <lineage>
        <taxon>Bacteria</taxon>
        <taxon>Bacillati</taxon>
        <taxon>Bacillota</taxon>
        <taxon>Bacilli</taxon>
        <taxon>Bacillales</taxon>
        <taxon>Bacillaceae</taxon>
        <taxon>Halobacillus</taxon>
    </lineage>
</organism>
<protein>
    <submittedName>
        <fullName evidence="1">Serine/threonine protein kinase</fullName>
    </submittedName>
</protein>
<evidence type="ECO:0000313" key="2">
    <source>
        <dbReference type="Proteomes" id="UP000663970"/>
    </source>
</evidence>
<dbReference type="RefSeq" id="WP_206933549.1">
    <property type="nucleotide sequence ID" value="NZ_JAEKJY010000002.1"/>
</dbReference>
<dbReference type="InterPro" id="IPR011009">
    <property type="entry name" value="Kinase-like_dom_sf"/>
</dbReference>
<dbReference type="Gene3D" id="1.10.510.10">
    <property type="entry name" value="Transferase(Phosphotransferase) domain 1"/>
    <property type="match status" value="1"/>
</dbReference>
<comment type="caution">
    <text evidence="1">The sequence shown here is derived from an EMBL/GenBank/DDBJ whole genome shotgun (WGS) entry which is preliminary data.</text>
</comment>
<keyword evidence="1" id="KW-0723">Serine/threonine-protein kinase</keyword>
<dbReference type="PANTHER" id="PTHR37171">
    <property type="entry name" value="SERINE/THREONINE-PROTEIN KINASE YRZF-RELATED"/>
    <property type="match status" value="1"/>
</dbReference>